<keyword evidence="1" id="KW-0175">Coiled coil</keyword>
<evidence type="ECO:0000313" key="3">
    <source>
        <dbReference type="Proteomes" id="UP000324222"/>
    </source>
</evidence>
<keyword evidence="3" id="KW-1185">Reference proteome</keyword>
<gene>
    <name evidence="2" type="ORF">E2C01_070964</name>
</gene>
<proteinExistence type="predicted"/>
<dbReference type="OrthoDB" id="10254988at2759"/>
<dbReference type="EMBL" id="VSRR010043615">
    <property type="protein sequence ID" value="MPC76549.1"/>
    <property type="molecule type" value="Genomic_DNA"/>
</dbReference>
<evidence type="ECO:0000256" key="1">
    <source>
        <dbReference type="SAM" id="Coils"/>
    </source>
</evidence>
<sequence>MDEMASINHQMAEELKDIIEECRRTQEKTKHQAQSLVLRTAHEKERALIEDQGKYDRLIEEKNAMEEQLAVTKKEYERLQEEKKNLAKLTETKMHVVIAARTASQEWYKTKKTPEVALLGVLQCFVQAGYLVGEVQPVLQEAAGQGQQLLSTTLHSVVCRSPQPSAVAATREATAL</sequence>
<feature type="coiled-coil region" evidence="1">
    <location>
        <begin position="8"/>
        <end position="92"/>
    </location>
</feature>
<reference evidence="2 3" key="1">
    <citation type="submission" date="2019-05" db="EMBL/GenBank/DDBJ databases">
        <title>Another draft genome of Portunus trituberculatus and its Hox gene families provides insights of decapod evolution.</title>
        <authorList>
            <person name="Jeong J.-H."/>
            <person name="Song I."/>
            <person name="Kim S."/>
            <person name="Choi T."/>
            <person name="Kim D."/>
            <person name="Ryu S."/>
            <person name="Kim W."/>
        </authorList>
    </citation>
    <scope>NUCLEOTIDE SEQUENCE [LARGE SCALE GENOMIC DNA]</scope>
    <source>
        <tissue evidence="2">Muscle</tissue>
    </source>
</reference>
<dbReference type="AlphaFoldDB" id="A0A5B7I3Y9"/>
<accession>A0A5B7I3Y9</accession>
<organism evidence="2 3">
    <name type="scientific">Portunus trituberculatus</name>
    <name type="common">Swimming crab</name>
    <name type="synonym">Neptunus trituberculatus</name>
    <dbReference type="NCBI Taxonomy" id="210409"/>
    <lineage>
        <taxon>Eukaryota</taxon>
        <taxon>Metazoa</taxon>
        <taxon>Ecdysozoa</taxon>
        <taxon>Arthropoda</taxon>
        <taxon>Crustacea</taxon>
        <taxon>Multicrustacea</taxon>
        <taxon>Malacostraca</taxon>
        <taxon>Eumalacostraca</taxon>
        <taxon>Eucarida</taxon>
        <taxon>Decapoda</taxon>
        <taxon>Pleocyemata</taxon>
        <taxon>Brachyura</taxon>
        <taxon>Eubrachyura</taxon>
        <taxon>Portunoidea</taxon>
        <taxon>Portunidae</taxon>
        <taxon>Portuninae</taxon>
        <taxon>Portunus</taxon>
    </lineage>
</organism>
<name>A0A5B7I3Y9_PORTR</name>
<evidence type="ECO:0000313" key="2">
    <source>
        <dbReference type="EMBL" id="MPC76549.1"/>
    </source>
</evidence>
<comment type="caution">
    <text evidence="2">The sequence shown here is derived from an EMBL/GenBank/DDBJ whole genome shotgun (WGS) entry which is preliminary data.</text>
</comment>
<dbReference type="Proteomes" id="UP000324222">
    <property type="component" value="Unassembled WGS sequence"/>
</dbReference>
<protein>
    <submittedName>
        <fullName evidence="2">Uncharacterized protein</fullName>
    </submittedName>
</protein>